<reference evidence="3" key="1">
    <citation type="journal article" date="2014" name="Science">
        <title>Ancient hybridizations among the ancestral genomes of bread wheat.</title>
        <authorList>
            <consortium name="International Wheat Genome Sequencing Consortium,"/>
            <person name="Marcussen T."/>
            <person name="Sandve S.R."/>
            <person name="Heier L."/>
            <person name="Spannagl M."/>
            <person name="Pfeifer M."/>
            <person name="Jakobsen K.S."/>
            <person name="Wulff B.B."/>
            <person name="Steuernagel B."/>
            <person name="Mayer K.F."/>
            <person name="Olsen O.A."/>
        </authorList>
    </citation>
    <scope>NUCLEOTIDE SEQUENCE [LARGE SCALE GENOMIC DNA]</scope>
    <source>
        <strain evidence="3">cv. AL8/78</strain>
    </source>
</reference>
<dbReference type="Proteomes" id="UP000015105">
    <property type="component" value="Chromosome 5D"/>
</dbReference>
<reference evidence="2" key="5">
    <citation type="journal article" date="2021" name="G3 (Bethesda)">
        <title>Aegilops tauschii genome assembly Aet v5.0 features greater sequence contiguity and improved annotation.</title>
        <authorList>
            <person name="Wang L."/>
            <person name="Zhu T."/>
            <person name="Rodriguez J.C."/>
            <person name="Deal K.R."/>
            <person name="Dubcovsky J."/>
            <person name="McGuire P.E."/>
            <person name="Lux T."/>
            <person name="Spannagl M."/>
            <person name="Mayer K.F.X."/>
            <person name="Baldrich P."/>
            <person name="Meyers B.C."/>
            <person name="Huo N."/>
            <person name="Gu Y.Q."/>
            <person name="Zhou H."/>
            <person name="Devos K.M."/>
            <person name="Bennetzen J.L."/>
            <person name="Unver T."/>
            <person name="Budak H."/>
            <person name="Gulick P.J."/>
            <person name="Galiba G."/>
            <person name="Kalapos B."/>
            <person name="Nelson D.R."/>
            <person name="Li P."/>
            <person name="You F.M."/>
            <person name="Luo M.C."/>
            <person name="Dvorak J."/>
        </authorList>
    </citation>
    <scope>NUCLEOTIDE SEQUENCE [LARGE SCALE GENOMIC DNA]</scope>
    <source>
        <strain evidence="2">cv. AL8/78</strain>
    </source>
</reference>
<proteinExistence type="predicted"/>
<feature type="region of interest" description="Disordered" evidence="1">
    <location>
        <begin position="1"/>
        <end position="48"/>
    </location>
</feature>
<accession>A0A453M4F8</accession>
<feature type="compositionally biased region" description="Basic and acidic residues" evidence="1">
    <location>
        <begin position="134"/>
        <end position="144"/>
    </location>
</feature>
<evidence type="ECO:0000256" key="1">
    <source>
        <dbReference type="SAM" id="MobiDB-lite"/>
    </source>
</evidence>
<dbReference type="Gramene" id="AET5Gv21037500.1">
    <property type="protein sequence ID" value="AET5Gv21037500.1"/>
    <property type="gene ID" value="AET5Gv21037500"/>
</dbReference>
<reference evidence="2" key="4">
    <citation type="submission" date="2019-03" db="UniProtKB">
        <authorList>
            <consortium name="EnsemblPlants"/>
        </authorList>
    </citation>
    <scope>IDENTIFICATION</scope>
</reference>
<feature type="region of interest" description="Disordered" evidence="1">
    <location>
        <begin position="101"/>
        <end position="144"/>
    </location>
</feature>
<reference evidence="2" key="3">
    <citation type="journal article" date="2017" name="Nature">
        <title>Genome sequence of the progenitor of the wheat D genome Aegilops tauschii.</title>
        <authorList>
            <person name="Luo M.C."/>
            <person name="Gu Y.Q."/>
            <person name="Puiu D."/>
            <person name="Wang H."/>
            <person name="Twardziok S.O."/>
            <person name="Deal K.R."/>
            <person name="Huo N."/>
            <person name="Zhu T."/>
            <person name="Wang L."/>
            <person name="Wang Y."/>
            <person name="McGuire P.E."/>
            <person name="Liu S."/>
            <person name="Long H."/>
            <person name="Ramasamy R.K."/>
            <person name="Rodriguez J.C."/>
            <person name="Van S.L."/>
            <person name="Yuan L."/>
            <person name="Wang Z."/>
            <person name="Xia Z."/>
            <person name="Xiao L."/>
            <person name="Anderson O.D."/>
            <person name="Ouyang S."/>
            <person name="Liang Y."/>
            <person name="Zimin A.V."/>
            <person name="Pertea G."/>
            <person name="Qi P."/>
            <person name="Bennetzen J.L."/>
            <person name="Dai X."/>
            <person name="Dawson M.W."/>
            <person name="Muller H.G."/>
            <person name="Kugler K."/>
            <person name="Rivarola-Duarte L."/>
            <person name="Spannagl M."/>
            <person name="Mayer K.F.X."/>
            <person name="Lu F.H."/>
            <person name="Bevan M.W."/>
            <person name="Leroy P."/>
            <person name="Li P."/>
            <person name="You F.M."/>
            <person name="Sun Q."/>
            <person name="Liu Z."/>
            <person name="Lyons E."/>
            <person name="Wicker T."/>
            <person name="Salzberg S.L."/>
            <person name="Devos K.M."/>
            <person name="Dvorak J."/>
        </authorList>
    </citation>
    <scope>NUCLEOTIDE SEQUENCE [LARGE SCALE GENOMIC DNA]</scope>
    <source>
        <strain evidence="2">cv. AL8/78</strain>
    </source>
</reference>
<keyword evidence="3" id="KW-1185">Reference proteome</keyword>
<evidence type="ECO:0000313" key="2">
    <source>
        <dbReference type="EnsemblPlants" id="AET5Gv21037500.1"/>
    </source>
</evidence>
<name>A0A453M4F8_AEGTS</name>
<dbReference type="AlphaFoldDB" id="A0A453M4F8"/>
<dbReference type="EnsemblPlants" id="AET5Gv21037500.1">
    <property type="protein sequence ID" value="AET5Gv21037500.1"/>
    <property type="gene ID" value="AET5Gv21037500"/>
</dbReference>
<evidence type="ECO:0000313" key="3">
    <source>
        <dbReference type="Proteomes" id="UP000015105"/>
    </source>
</evidence>
<sequence length="296" mass="31607">MSVSRYHRPRRPYRLQCGSGSHDPAPCATGQRMNRKRSQCRRQDENGSQLFAIRRKREEKGGYLQLGEPGLRLGLGRRGRRVVRRRRGRLGLGGPVVRLVGGGGGPELGRGRRVRREGGGGRRRGLLGRGRGRAGGEHLHDLDVPEHPVLGGGAVRHVVGDGVAPGRDAPVGAEVLVPAPADAAGAGLEAHLEAVADGLPLDGRVGAAPGRRGRLQHLAARHAQQERLRGGGQVAAVPAAEAHRAGRVRHGLHRPARARGGAVAVLRDVQLVLVRVQELVVPALQPHRLGVREQLH</sequence>
<protein>
    <submittedName>
        <fullName evidence="2">Uncharacterized protein</fullName>
    </submittedName>
</protein>
<reference evidence="3" key="2">
    <citation type="journal article" date="2017" name="Nat. Plants">
        <title>The Aegilops tauschii genome reveals multiple impacts of transposons.</title>
        <authorList>
            <person name="Zhao G."/>
            <person name="Zou C."/>
            <person name="Li K."/>
            <person name="Wang K."/>
            <person name="Li T."/>
            <person name="Gao L."/>
            <person name="Zhang X."/>
            <person name="Wang H."/>
            <person name="Yang Z."/>
            <person name="Liu X."/>
            <person name="Jiang W."/>
            <person name="Mao L."/>
            <person name="Kong X."/>
            <person name="Jiao Y."/>
            <person name="Jia J."/>
        </authorList>
    </citation>
    <scope>NUCLEOTIDE SEQUENCE [LARGE SCALE GENOMIC DNA]</scope>
    <source>
        <strain evidence="3">cv. AL8/78</strain>
    </source>
</reference>
<feature type="compositionally biased region" description="Basic residues" evidence="1">
    <location>
        <begin position="111"/>
        <end position="132"/>
    </location>
</feature>
<feature type="compositionally biased region" description="Basic residues" evidence="1">
    <location>
        <begin position="1"/>
        <end position="13"/>
    </location>
</feature>
<organism evidence="2 3">
    <name type="scientific">Aegilops tauschii subsp. strangulata</name>
    <name type="common">Goatgrass</name>
    <dbReference type="NCBI Taxonomy" id="200361"/>
    <lineage>
        <taxon>Eukaryota</taxon>
        <taxon>Viridiplantae</taxon>
        <taxon>Streptophyta</taxon>
        <taxon>Embryophyta</taxon>
        <taxon>Tracheophyta</taxon>
        <taxon>Spermatophyta</taxon>
        <taxon>Magnoliopsida</taxon>
        <taxon>Liliopsida</taxon>
        <taxon>Poales</taxon>
        <taxon>Poaceae</taxon>
        <taxon>BOP clade</taxon>
        <taxon>Pooideae</taxon>
        <taxon>Triticodae</taxon>
        <taxon>Triticeae</taxon>
        <taxon>Triticinae</taxon>
        <taxon>Aegilops</taxon>
    </lineage>
</organism>